<dbReference type="Proteomes" id="UP000308978">
    <property type="component" value="Unassembled WGS sequence"/>
</dbReference>
<comment type="caution">
    <text evidence="1">The sequence shown here is derived from an EMBL/GenBank/DDBJ whole genome shotgun (WGS) entry which is preliminary data.</text>
</comment>
<evidence type="ECO:0000313" key="2">
    <source>
        <dbReference type="Proteomes" id="UP000308978"/>
    </source>
</evidence>
<accession>A0A4S4G3L7</accession>
<gene>
    <name evidence="1" type="ORF">E5986_06270</name>
</gene>
<dbReference type="EMBL" id="SSTJ01000006">
    <property type="protein sequence ID" value="THG37361.1"/>
    <property type="molecule type" value="Genomic_DNA"/>
</dbReference>
<proteinExistence type="predicted"/>
<reference evidence="1 2" key="1">
    <citation type="submission" date="2019-04" db="EMBL/GenBank/DDBJ databases">
        <title>Microbes associate with the intestines of laboratory mice.</title>
        <authorList>
            <person name="Navarre W."/>
            <person name="Wong E."/>
            <person name="Huang K.C."/>
            <person name="Tropini C."/>
            <person name="Ng K."/>
            <person name="Yu B."/>
        </authorList>
    </citation>
    <scope>NUCLEOTIDE SEQUENCE [LARGE SCALE GENOMIC DNA]</scope>
    <source>
        <strain evidence="1 2">NM80_B27</strain>
    </source>
</reference>
<name>A0A4S4G3L7_9ACTN</name>
<sequence length="206" mass="22106">MLQEETGSVYLKWREPVDEIRGMAALIKTMVYRDNDLTFSDVRIAVPDRAWAVRMGDALLRAPLPPGAKRTAVPDNCSSVSMGSVASLAALEPLPALVVVLGAVEGLLDACGEDRAKAAPRSAEVCGALARAGAEKGSRLLISGFQRVEVEAARAMGVVVRRPRREDGRDVAFARRSPWVDEAAGDDLRVVSGEQFFAAWVAGRAF</sequence>
<dbReference type="RefSeq" id="WP_136434297.1">
    <property type="nucleotide sequence ID" value="NZ_SSTJ01000006.1"/>
</dbReference>
<protein>
    <submittedName>
        <fullName evidence="1">Uncharacterized protein</fullName>
    </submittedName>
</protein>
<dbReference type="AlphaFoldDB" id="A0A4S4G3L7"/>
<organism evidence="1 2">
    <name type="scientific">Adlercreutzia caecimuris</name>
    <dbReference type="NCBI Taxonomy" id="671266"/>
    <lineage>
        <taxon>Bacteria</taxon>
        <taxon>Bacillati</taxon>
        <taxon>Actinomycetota</taxon>
        <taxon>Coriobacteriia</taxon>
        <taxon>Eggerthellales</taxon>
        <taxon>Eggerthellaceae</taxon>
        <taxon>Adlercreutzia</taxon>
    </lineage>
</organism>
<evidence type="ECO:0000313" key="1">
    <source>
        <dbReference type="EMBL" id="THG37361.1"/>
    </source>
</evidence>